<proteinExistence type="predicted"/>
<comment type="caution">
    <text evidence="1">The sequence shown here is derived from an EMBL/GenBank/DDBJ whole genome shotgun (WGS) entry which is preliminary data.</text>
</comment>
<dbReference type="AlphaFoldDB" id="A0A835VLH4"/>
<evidence type="ECO:0000313" key="1">
    <source>
        <dbReference type="EMBL" id="KAG0503362.1"/>
    </source>
</evidence>
<evidence type="ECO:0000313" key="2">
    <source>
        <dbReference type="Proteomes" id="UP000639772"/>
    </source>
</evidence>
<protein>
    <submittedName>
        <fullName evidence="1">Uncharacterized protein</fullName>
    </submittedName>
</protein>
<reference evidence="1 2" key="1">
    <citation type="journal article" date="2020" name="Nat. Food">
        <title>A phased Vanilla planifolia genome enables genetic improvement of flavour and production.</title>
        <authorList>
            <person name="Hasing T."/>
            <person name="Tang H."/>
            <person name="Brym M."/>
            <person name="Khazi F."/>
            <person name="Huang T."/>
            <person name="Chambers A.H."/>
        </authorList>
    </citation>
    <scope>NUCLEOTIDE SEQUENCE [LARGE SCALE GENOMIC DNA]</scope>
    <source>
        <tissue evidence="1">Leaf</tissue>
    </source>
</reference>
<name>A0A835VLH4_VANPL</name>
<sequence>MLGCKALRYHFEQHQAVLIQDLSISCKQQAEAVQCSHGFIGNLVLLSQGWRSLIVFSCSGLDKQSALYGDVFQSLHSWIDVPIHVESYSFLS</sequence>
<gene>
    <name evidence="1" type="ORF">HPP92_003434</name>
</gene>
<dbReference type="EMBL" id="JADCNM010000001">
    <property type="protein sequence ID" value="KAG0503362.1"/>
    <property type="molecule type" value="Genomic_DNA"/>
</dbReference>
<accession>A0A835VLH4</accession>
<dbReference type="Proteomes" id="UP000639772">
    <property type="component" value="Chromosome 1"/>
</dbReference>
<organism evidence="1 2">
    <name type="scientific">Vanilla planifolia</name>
    <name type="common">Vanilla</name>
    <dbReference type="NCBI Taxonomy" id="51239"/>
    <lineage>
        <taxon>Eukaryota</taxon>
        <taxon>Viridiplantae</taxon>
        <taxon>Streptophyta</taxon>
        <taxon>Embryophyta</taxon>
        <taxon>Tracheophyta</taxon>
        <taxon>Spermatophyta</taxon>
        <taxon>Magnoliopsida</taxon>
        <taxon>Liliopsida</taxon>
        <taxon>Asparagales</taxon>
        <taxon>Orchidaceae</taxon>
        <taxon>Vanilloideae</taxon>
        <taxon>Vanilleae</taxon>
        <taxon>Vanilla</taxon>
    </lineage>
</organism>